<proteinExistence type="predicted"/>
<accession>A0AAJ1TPN4</accession>
<reference evidence="1" key="1">
    <citation type="submission" date="2023-07" db="EMBL/GenBank/DDBJ databases">
        <title>Genomic Encyclopedia of Type Strains, Phase IV (KMG-IV): sequencing the most valuable type-strain genomes for metagenomic binning, comparative biology and taxonomic classification.</title>
        <authorList>
            <person name="Goeker M."/>
        </authorList>
    </citation>
    <scope>NUCLEOTIDE SEQUENCE</scope>
    <source>
        <strain evidence="1">DSM 19569</strain>
    </source>
</reference>
<evidence type="ECO:0000313" key="1">
    <source>
        <dbReference type="EMBL" id="MDQ0542734.1"/>
    </source>
</evidence>
<dbReference type="EMBL" id="JAUSWL010000002">
    <property type="protein sequence ID" value="MDQ0542734.1"/>
    <property type="molecule type" value="Genomic_DNA"/>
</dbReference>
<sequence length="156" mass="16876">MTNIHEGMMLCSKRGTFAGGCDAPAIEGTCVVGRSKSHLTNMTGAEFRSRLRELGRTDAAFAEEVGSSTRSVSRWVSEGPPPEIAYLVDLLLTLELHIGAPISPEGGAGKDAFDIVFDDMLARAAISGRKSELIASMRRWLEHQYVKMSRSTTGES</sequence>
<organism evidence="1 2">
    <name type="scientific">Methylobacterium brachiatum</name>
    <dbReference type="NCBI Taxonomy" id="269660"/>
    <lineage>
        <taxon>Bacteria</taxon>
        <taxon>Pseudomonadati</taxon>
        <taxon>Pseudomonadota</taxon>
        <taxon>Alphaproteobacteria</taxon>
        <taxon>Hyphomicrobiales</taxon>
        <taxon>Methylobacteriaceae</taxon>
        <taxon>Methylobacterium</taxon>
    </lineage>
</organism>
<name>A0AAJ1TPN4_9HYPH</name>
<comment type="caution">
    <text evidence="1">The sequence shown here is derived from an EMBL/GenBank/DDBJ whole genome shotgun (WGS) entry which is preliminary data.</text>
</comment>
<dbReference type="RefSeq" id="WP_139239579.1">
    <property type="nucleotide sequence ID" value="NZ_JAJALK010000003.1"/>
</dbReference>
<dbReference type="Proteomes" id="UP001223420">
    <property type="component" value="Unassembled WGS sequence"/>
</dbReference>
<dbReference type="AlphaFoldDB" id="A0AAJ1TPN4"/>
<protein>
    <submittedName>
        <fullName evidence="1">Uncharacterized protein</fullName>
    </submittedName>
</protein>
<evidence type="ECO:0000313" key="2">
    <source>
        <dbReference type="Proteomes" id="UP001223420"/>
    </source>
</evidence>
<gene>
    <name evidence="1" type="ORF">QO001_001652</name>
</gene>